<organism evidence="2 3">
    <name type="scientific">Babesia gibsoni</name>
    <dbReference type="NCBI Taxonomy" id="33632"/>
    <lineage>
        <taxon>Eukaryota</taxon>
        <taxon>Sar</taxon>
        <taxon>Alveolata</taxon>
        <taxon>Apicomplexa</taxon>
        <taxon>Aconoidasida</taxon>
        <taxon>Piroplasmida</taxon>
        <taxon>Babesiidae</taxon>
        <taxon>Babesia</taxon>
    </lineage>
</organism>
<gene>
    <name evidence="2" type="ORF">BgAZ_209600</name>
</gene>
<dbReference type="Proteomes" id="UP001230268">
    <property type="component" value="Unassembled WGS sequence"/>
</dbReference>
<proteinExistence type="predicted"/>
<keyword evidence="3" id="KW-1185">Reference proteome</keyword>
<protein>
    <submittedName>
        <fullName evidence="2">Uncharacterized protein</fullName>
    </submittedName>
</protein>
<feature type="chain" id="PRO_5042077887" evidence="1">
    <location>
        <begin position="23"/>
        <end position="761"/>
    </location>
</feature>
<accession>A0AAD8PF12</accession>
<keyword evidence="1" id="KW-0732">Signal</keyword>
<sequence length="761" mass="88091">MEKVRLLVWSILFCLISPGAHAYHDGVTEYPLYSRSFTNSLLSGDYAGIAIDFDVDLSDYSDEYMLSVPYVDDALNHSQHVINTQPGFVITKIRAAGVLIWESYTHHAENITVDIFEEEKYLKWNVNFGDTFVEAKYFQRTGEGWKELFRGDYLSQMVDRLYQDTIDMNDSGAALHKRFVPVMKQWSFYYNNGFRPRFNHIFTKVIFGERVLWEYDPEDSIECLRVDRIRAKRTVLLVLHFLLNDGSIKRLFMHGEGSRSMSKKKSDSFWDQFETFPPIEHPGVSAGSQSFDQKEKKLVIVKNDYSQKRPLIRVVDDGGAPAVLKKDRHKKAVAFDECEDGLITLDLFNYMDNPNVVVTKMRDDEINGNRTTFVPTDGNLIGKIKDGSTMLMDCRNAFGYKAMLNHQNDIELLQVFSTTYDNQAIMKYFIKDSNGLWKECDINGFVSLRMGEMSRITLDVDDIESKESLLEMKKKTIGIGPLKFNYDKYTFTATPAFATLIDKITQGSNVLWEFSKRTRRYLVALKMWQHYEQRVMSVETLDSRNRRHEVVYTLNDNQWQIADEGRYVTTYKKGVAVDLSSIFFEGITINGIPYIATGSTLDMEPMEGYYITEVTQDGNALWKAEESNLNCSRVHYRQLQTFTMVSMEMYDDKGYKTSLCLVKGSQDAYIQVDSILASFITRRLDRNDDIQLFFSAKRLQERPLLNYIRVLTLINLPLGRPDEETTTVQYQDDQGAIVRRFGVQLPRDTLSFLKALLRQYL</sequence>
<evidence type="ECO:0000313" key="2">
    <source>
        <dbReference type="EMBL" id="KAK1444084.1"/>
    </source>
</evidence>
<evidence type="ECO:0000313" key="3">
    <source>
        <dbReference type="Proteomes" id="UP001230268"/>
    </source>
</evidence>
<feature type="signal peptide" evidence="1">
    <location>
        <begin position="1"/>
        <end position="22"/>
    </location>
</feature>
<comment type="caution">
    <text evidence="2">The sequence shown here is derived from an EMBL/GenBank/DDBJ whole genome shotgun (WGS) entry which is preliminary data.</text>
</comment>
<name>A0AAD8PF12_BABGI</name>
<evidence type="ECO:0000256" key="1">
    <source>
        <dbReference type="SAM" id="SignalP"/>
    </source>
</evidence>
<dbReference type="AlphaFoldDB" id="A0AAD8PF12"/>
<dbReference type="EMBL" id="JAVEPI010000002">
    <property type="protein sequence ID" value="KAK1444084.1"/>
    <property type="molecule type" value="Genomic_DNA"/>
</dbReference>
<reference evidence="2" key="1">
    <citation type="submission" date="2023-08" db="EMBL/GenBank/DDBJ databases">
        <title>Draft sequence of the Babesia gibsoni genome.</title>
        <authorList>
            <person name="Yamagishi J.Y."/>
            <person name="Xuan X.X."/>
        </authorList>
    </citation>
    <scope>NUCLEOTIDE SEQUENCE</scope>
    <source>
        <strain evidence="2">Azabu</strain>
    </source>
</reference>